<evidence type="ECO:0000313" key="12">
    <source>
        <dbReference type="Proteomes" id="UP000822476"/>
    </source>
</evidence>
<feature type="region of interest" description="Disordered" evidence="8">
    <location>
        <begin position="73"/>
        <end position="99"/>
    </location>
</feature>
<evidence type="ECO:0000256" key="8">
    <source>
        <dbReference type="SAM" id="MobiDB-lite"/>
    </source>
</evidence>
<evidence type="ECO:0000256" key="1">
    <source>
        <dbReference type="ARBA" id="ARBA00004138"/>
    </source>
</evidence>
<comment type="caution">
    <text evidence="11">The sequence shown here is derived from an EMBL/GenBank/DDBJ whole genome shotgun (WGS) entry which is preliminary data.</text>
</comment>
<dbReference type="GO" id="GO:0036064">
    <property type="term" value="C:ciliary basal body"/>
    <property type="evidence" value="ECO:0007669"/>
    <property type="project" value="TreeGrafter"/>
</dbReference>
<evidence type="ECO:0000256" key="3">
    <source>
        <dbReference type="ARBA" id="ARBA00023054"/>
    </source>
</evidence>
<dbReference type="InterPro" id="IPR051885">
    <property type="entry name" value="CC_CF"/>
</dbReference>
<accession>A0A8S9YP63</accession>
<dbReference type="Pfam" id="PF13870">
    <property type="entry name" value="CCDC113_CCDC96_CC"/>
    <property type="match status" value="1"/>
</dbReference>
<evidence type="ECO:0000259" key="10">
    <source>
        <dbReference type="Pfam" id="PF13870"/>
    </source>
</evidence>
<evidence type="ECO:0000256" key="9">
    <source>
        <dbReference type="SAM" id="SignalP"/>
    </source>
</evidence>
<protein>
    <recommendedName>
        <fullName evidence="6">Cilia- and flagella-associated protein 263</fullName>
    </recommendedName>
</protein>
<evidence type="ECO:0000256" key="4">
    <source>
        <dbReference type="ARBA" id="ARBA00023273"/>
    </source>
</evidence>
<dbReference type="GO" id="GO:0060271">
    <property type="term" value="P:cilium assembly"/>
    <property type="evidence" value="ECO:0007669"/>
    <property type="project" value="TreeGrafter"/>
</dbReference>
<feature type="coiled-coil region" evidence="7">
    <location>
        <begin position="192"/>
        <end position="219"/>
    </location>
</feature>
<sequence>MLFECITVALSLATMLDSLTNAEEWILSLEDEEIQRLITETKVTTASDTCENDIFKRFLGRVDMKFDAKPIESNLEQVGKPPTTRRKSKSRTSSSDRSLKLTLEQKCHVAQVENEAYKQEIAATERQANKVLDDCRAKIEELNIRFEENKRSVADFGKIVVKEGYNDWTKSVCSEKFVRFTEESLCQRDTTIDKLRLKNNALNGQLKKLRGHLRQKEELGDVLHAVDFEQLKIDNTKCLAQIDDKNRIIQKLKLTAGRTQQVLNSLKNKLNEALQGGKRLEAEINQRMDIIRRSKNEMIIVKKEHAHENLINKNFYEQKSSYTVPSVLDFVRMKNEEREMARQESIYNRRLKIAEVCS</sequence>
<dbReference type="OrthoDB" id="10259713at2759"/>
<dbReference type="EMBL" id="JTDE01010002">
    <property type="protein sequence ID" value="KAF7234374.1"/>
    <property type="molecule type" value="Genomic_DNA"/>
</dbReference>
<evidence type="ECO:0000256" key="7">
    <source>
        <dbReference type="SAM" id="Coils"/>
    </source>
</evidence>
<feature type="signal peptide" evidence="9">
    <location>
        <begin position="1"/>
        <end position="22"/>
    </location>
</feature>
<evidence type="ECO:0000313" key="11">
    <source>
        <dbReference type="EMBL" id="KAF7234374.1"/>
    </source>
</evidence>
<dbReference type="PANTHER" id="PTHR15654">
    <property type="entry name" value="COILED-COIL DOMAIN-CONTAINING PROTEIN 113-RELATED"/>
    <property type="match status" value="1"/>
</dbReference>
<keyword evidence="3 7" id="KW-0175">Coiled coil</keyword>
<dbReference type="Proteomes" id="UP000822476">
    <property type="component" value="Unassembled WGS sequence"/>
</dbReference>
<gene>
    <name evidence="11" type="ORF">EG68_12106</name>
</gene>
<feature type="domain" description="CCDC113/CCDC96 coiled-coil" evidence="10">
    <location>
        <begin position="187"/>
        <end position="355"/>
    </location>
</feature>
<comment type="subcellular location">
    <subcellularLocation>
        <location evidence="1">Cell projection</location>
        <location evidence="1">Cilium</location>
    </subcellularLocation>
</comment>
<reference evidence="11" key="1">
    <citation type="submission" date="2019-07" db="EMBL/GenBank/DDBJ databases">
        <title>Annotation for the trematode Paragonimus miyazaki's.</title>
        <authorList>
            <person name="Choi Y.-J."/>
        </authorList>
    </citation>
    <scope>NUCLEOTIDE SEQUENCE</scope>
    <source>
        <strain evidence="11">Japan</strain>
    </source>
</reference>
<dbReference type="InterPro" id="IPR025254">
    <property type="entry name" value="CCDC113/CCDC96_CC"/>
</dbReference>
<evidence type="ECO:0000256" key="6">
    <source>
        <dbReference type="ARBA" id="ARBA00044798"/>
    </source>
</evidence>
<feature type="chain" id="PRO_5035926433" description="Cilia- and flagella-associated protein 263" evidence="9">
    <location>
        <begin position="23"/>
        <end position="358"/>
    </location>
</feature>
<dbReference type="GO" id="GO:0005930">
    <property type="term" value="C:axoneme"/>
    <property type="evidence" value="ECO:0007669"/>
    <property type="project" value="TreeGrafter"/>
</dbReference>
<keyword evidence="2" id="KW-0970">Cilium biogenesis/degradation</keyword>
<keyword evidence="9" id="KW-0732">Signal</keyword>
<dbReference type="AlphaFoldDB" id="A0A8S9YP63"/>
<evidence type="ECO:0000256" key="5">
    <source>
        <dbReference type="ARBA" id="ARBA00044506"/>
    </source>
</evidence>
<comment type="similarity">
    <text evidence="5">Belongs to the CFAP263 family.</text>
</comment>
<evidence type="ECO:0000256" key="2">
    <source>
        <dbReference type="ARBA" id="ARBA00022794"/>
    </source>
</evidence>
<proteinExistence type="inferred from homology"/>
<keyword evidence="4" id="KW-0966">Cell projection</keyword>
<feature type="coiled-coil region" evidence="7">
    <location>
        <begin position="249"/>
        <end position="283"/>
    </location>
</feature>
<dbReference type="PANTHER" id="PTHR15654:SF2">
    <property type="entry name" value="COILED-COIL DOMAIN-CONTAINING PROTEIN 113"/>
    <property type="match status" value="1"/>
</dbReference>
<feature type="coiled-coil region" evidence="7">
    <location>
        <begin position="100"/>
        <end position="152"/>
    </location>
</feature>
<organism evidence="11 12">
    <name type="scientific">Paragonimus skrjabini miyazakii</name>
    <dbReference type="NCBI Taxonomy" id="59628"/>
    <lineage>
        <taxon>Eukaryota</taxon>
        <taxon>Metazoa</taxon>
        <taxon>Spiralia</taxon>
        <taxon>Lophotrochozoa</taxon>
        <taxon>Platyhelminthes</taxon>
        <taxon>Trematoda</taxon>
        <taxon>Digenea</taxon>
        <taxon>Plagiorchiida</taxon>
        <taxon>Troglotremata</taxon>
        <taxon>Troglotrematidae</taxon>
        <taxon>Paragonimus</taxon>
    </lineage>
</organism>
<keyword evidence="12" id="KW-1185">Reference proteome</keyword>
<name>A0A8S9YP63_9TREM</name>